<evidence type="ECO:0000256" key="8">
    <source>
        <dbReference type="ARBA" id="ARBA00023134"/>
    </source>
</evidence>
<keyword evidence="2 12" id="KW-0004">4Fe-4S</keyword>
<dbReference type="HOGENOM" id="CLU_009273_0_1_11"/>
<feature type="binding site" evidence="12">
    <location>
        <position position="30"/>
    </location>
    <ligand>
        <name>[4Fe-4S] cluster</name>
        <dbReference type="ChEBI" id="CHEBI:49883"/>
        <label>1</label>
        <note>4Fe-4S-S-AdoMet</note>
    </ligand>
</feature>
<reference evidence="14 15" key="1">
    <citation type="journal article" date="2009" name="Stand. Genomic Sci.">
        <title>Complete genome sequence of Acidimicrobium ferrooxidans type strain (ICP).</title>
        <authorList>
            <person name="Clum A."/>
            <person name="Nolan M."/>
            <person name="Lang E."/>
            <person name="Glavina Del Rio T."/>
            <person name="Tice H."/>
            <person name="Copeland A."/>
            <person name="Cheng J.F."/>
            <person name="Lucas S."/>
            <person name="Chen F."/>
            <person name="Bruce D."/>
            <person name="Goodwin L."/>
            <person name="Pitluck S."/>
            <person name="Ivanova N."/>
            <person name="Mavrommatis K."/>
            <person name="Mikhailova N."/>
            <person name="Pati A."/>
            <person name="Chen A."/>
            <person name="Palaniappan K."/>
            <person name="Goker M."/>
            <person name="Spring S."/>
            <person name="Land M."/>
            <person name="Hauser L."/>
            <person name="Chang Y.J."/>
            <person name="Jeffries C.C."/>
            <person name="Chain P."/>
            <person name="Bristow J."/>
            <person name="Eisen J.A."/>
            <person name="Markowitz V."/>
            <person name="Hugenholtz P."/>
            <person name="Kyrpides N.C."/>
            <person name="Klenk H.P."/>
            <person name="Lapidus A."/>
        </authorList>
    </citation>
    <scope>NUCLEOTIDE SEQUENCE [LARGE SCALE GENOMIC DNA]</scope>
    <source>
        <strain evidence="15">DSM 10331 / JCM 15462 / NBRC 103882 / ICP</strain>
    </source>
</reference>
<comment type="similarity">
    <text evidence="12">Belongs to the radical SAM superfamily. MoaA family.</text>
</comment>
<protein>
    <recommendedName>
        <fullName evidence="1 12">GTP 3',8-cyclase</fullName>
        <ecNumber evidence="1 12">4.1.99.22</ecNumber>
    </recommendedName>
    <alternativeName>
        <fullName evidence="12">Molybdenum cofactor biosynthesis protein A</fullName>
    </alternativeName>
</protein>
<dbReference type="SFLD" id="SFLDS00029">
    <property type="entry name" value="Radical_SAM"/>
    <property type="match status" value="1"/>
</dbReference>
<comment type="pathway">
    <text evidence="12">Cofactor biosynthesis; molybdopterin biosynthesis.</text>
</comment>
<dbReference type="InterPro" id="IPR010505">
    <property type="entry name" value="MoaA_twitch"/>
</dbReference>
<dbReference type="PANTHER" id="PTHR22960">
    <property type="entry name" value="MOLYBDOPTERIN COFACTOR SYNTHESIS PROTEIN A"/>
    <property type="match status" value="1"/>
</dbReference>
<dbReference type="InterPro" id="IPR058240">
    <property type="entry name" value="rSAM_sf"/>
</dbReference>
<dbReference type="SMART" id="SM00729">
    <property type="entry name" value="Elp3"/>
    <property type="match status" value="1"/>
</dbReference>
<dbReference type="InterPro" id="IPR007197">
    <property type="entry name" value="rSAM"/>
</dbReference>
<dbReference type="HAMAP" id="MF_01225_B">
    <property type="entry name" value="MoaA_B"/>
    <property type="match status" value="1"/>
</dbReference>
<evidence type="ECO:0000256" key="4">
    <source>
        <dbReference type="ARBA" id="ARBA00022723"/>
    </source>
</evidence>
<dbReference type="GO" id="GO:0006777">
    <property type="term" value="P:Mo-molybdopterin cofactor biosynthetic process"/>
    <property type="evidence" value="ECO:0007669"/>
    <property type="project" value="UniProtKB-UniRule"/>
</dbReference>
<keyword evidence="4 12" id="KW-0479">Metal-binding</keyword>
<evidence type="ECO:0000313" key="14">
    <source>
        <dbReference type="EMBL" id="ACU54767.1"/>
    </source>
</evidence>
<feature type="binding site" evidence="12">
    <location>
        <position position="129"/>
    </location>
    <ligand>
        <name>S-adenosyl-L-methionine</name>
        <dbReference type="ChEBI" id="CHEBI:59789"/>
    </ligand>
</feature>
<keyword evidence="8 12" id="KW-0342">GTP-binding</keyword>
<feature type="binding site" evidence="12">
    <location>
        <position position="279"/>
    </location>
    <ligand>
        <name>[4Fe-4S] cluster</name>
        <dbReference type="ChEBI" id="CHEBI:49883"/>
        <label>2</label>
        <note>4Fe-4S-substrate</note>
    </ligand>
</feature>
<dbReference type="Pfam" id="PF06463">
    <property type="entry name" value="Mob_synth_C"/>
    <property type="match status" value="1"/>
</dbReference>
<dbReference type="EC" id="4.1.99.22" evidence="1 12"/>
<dbReference type="GO" id="GO:0046872">
    <property type="term" value="F:metal ion binding"/>
    <property type="evidence" value="ECO:0007669"/>
    <property type="project" value="UniProtKB-KW"/>
</dbReference>
<dbReference type="STRING" id="525909.Afer_1853"/>
<dbReference type="CDD" id="cd21117">
    <property type="entry name" value="Twitch_MoaA"/>
    <property type="match status" value="1"/>
</dbReference>
<keyword evidence="15" id="KW-1185">Reference proteome</keyword>
<feature type="binding site" evidence="12">
    <location>
        <position position="33"/>
    </location>
    <ligand>
        <name>[4Fe-4S] cluster</name>
        <dbReference type="ChEBI" id="CHEBI:49883"/>
        <label>1</label>
        <note>4Fe-4S-S-AdoMet</note>
    </ligand>
</feature>
<comment type="subunit">
    <text evidence="12">Monomer and homodimer.</text>
</comment>
<evidence type="ECO:0000313" key="15">
    <source>
        <dbReference type="Proteomes" id="UP000000771"/>
    </source>
</evidence>
<dbReference type="Proteomes" id="UP000000771">
    <property type="component" value="Chromosome"/>
</dbReference>
<feature type="binding site" evidence="12">
    <location>
        <position position="166"/>
    </location>
    <ligand>
        <name>GTP</name>
        <dbReference type="ChEBI" id="CHEBI:37565"/>
    </ligand>
</feature>
<dbReference type="SUPFAM" id="SSF102114">
    <property type="entry name" value="Radical SAM enzymes"/>
    <property type="match status" value="1"/>
</dbReference>
<keyword evidence="7 12" id="KW-0411">Iron-sulfur</keyword>
<dbReference type="PROSITE" id="PS51918">
    <property type="entry name" value="RADICAL_SAM"/>
    <property type="match status" value="1"/>
</dbReference>
<dbReference type="eggNOG" id="COG2896">
    <property type="taxonomic scope" value="Bacteria"/>
</dbReference>
<comment type="cofactor">
    <cofactor evidence="12">
        <name>[4Fe-4S] cluster</name>
        <dbReference type="ChEBI" id="CHEBI:49883"/>
    </cofactor>
    <text evidence="12">Binds 2 [4Fe-4S] clusters. Binds 1 [4Fe-4S] cluster coordinated with 3 cysteines and an exchangeable S-adenosyl-L-methionine and 1 [4Fe-4S] cluster coordinated with 3 cysteines and the GTP-derived substrate.</text>
</comment>
<evidence type="ECO:0000256" key="10">
    <source>
        <dbReference type="ARBA" id="ARBA00023239"/>
    </source>
</evidence>
<dbReference type="NCBIfam" id="TIGR02666">
    <property type="entry name" value="moaA"/>
    <property type="match status" value="1"/>
</dbReference>
<dbReference type="CDD" id="cd01335">
    <property type="entry name" value="Radical_SAM"/>
    <property type="match status" value="1"/>
</dbReference>
<sequence>MDAATPLIDPFGREITDLRVSITDRCNFRCTYCMPEEGMHWLDRGELLSFEEITRIARVMATAFRLQSVRITGGEPTVRAQVPSLIEQLAQVRRPDGTGLELSMTTNGATFALLADDLVSAGLARVNISLDTLRPERFAQITRRTRLERVIEGIDAAIRVGLSPVKLNTVVMRGVNEDELPDLVHFAVDRGIEVRFIEFMPLDGDGHWSPRDVVSEAEMLELLAAHFSFHPLARSSAPATTYELDDGSGRFGVIPTVTHPFCDACDRVRLSADGRLRTCLFALDEHDLRPLLRGGAGDDALAERIVAIVGTKWAGHQIGTVRFRRPSKSMSQIGG</sequence>
<dbReference type="Pfam" id="PF04055">
    <property type="entry name" value="Radical_SAM"/>
    <property type="match status" value="1"/>
</dbReference>
<dbReference type="GO" id="GO:1904047">
    <property type="term" value="F:S-adenosyl-L-methionine binding"/>
    <property type="evidence" value="ECO:0007669"/>
    <property type="project" value="UniProtKB-UniRule"/>
</dbReference>
<feature type="binding site" evidence="12">
    <location>
        <position position="26"/>
    </location>
    <ligand>
        <name>[4Fe-4S] cluster</name>
        <dbReference type="ChEBI" id="CHEBI:49883"/>
        <label>1</label>
        <note>4Fe-4S-S-AdoMet</note>
    </ligand>
</feature>
<feature type="binding site" evidence="12">
    <location>
        <position position="19"/>
    </location>
    <ligand>
        <name>GTP</name>
        <dbReference type="ChEBI" id="CHEBI:37565"/>
    </ligand>
</feature>
<dbReference type="GO" id="GO:0005525">
    <property type="term" value="F:GTP binding"/>
    <property type="evidence" value="ECO:0007669"/>
    <property type="project" value="UniProtKB-UniRule"/>
</dbReference>
<feature type="binding site" evidence="12">
    <location>
        <position position="265"/>
    </location>
    <ligand>
        <name>[4Fe-4S] cluster</name>
        <dbReference type="ChEBI" id="CHEBI:49883"/>
        <label>2</label>
        <note>4Fe-4S-substrate</note>
    </ligand>
</feature>
<dbReference type="EMBL" id="CP001631">
    <property type="protein sequence ID" value="ACU54767.1"/>
    <property type="molecule type" value="Genomic_DNA"/>
</dbReference>
<dbReference type="KEGG" id="afo:Afer_1853"/>
<dbReference type="SFLD" id="SFLDG01383">
    <property type="entry name" value="cyclic_pyranopterin_phosphate"/>
    <property type="match status" value="1"/>
</dbReference>
<dbReference type="SFLD" id="SFLDG01067">
    <property type="entry name" value="SPASM/twitch_domain_containing"/>
    <property type="match status" value="1"/>
</dbReference>
<dbReference type="SFLD" id="SFLDG01386">
    <property type="entry name" value="main_SPASM_domain-containing"/>
    <property type="match status" value="1"/>
</dbReference>
<evidence type="ECO:0000256" key="9">
    <source>
        <dbReference type="ARBA" id="ARBA00023150"/>
    </source>
</evidence>
<dbReference type="OrthoDB" id="9763993at2"/>
<feature type="domain" description="Radical SAM core" evidence="13">
    <location>
        <begin position="10"/>
        <end position="232"/>
    </location>
</feature>
<dbReference type="GO" id="GO:0051539">
    <property type="term" value="F:4 iron, 4 sulfur cluster binding"/>
    <property type="evidence" value="ECO:0007669"/>
    <property type="project" value="UniProtKB-UniRule"/>
</dbReference>
<dbReference type="InterPro" id="IPR006638">
    <property type="entry name" value="Elp3/MiaA/NifB-like_rSAM"/>
</dbReference>
<keyword evidence="9 12" id="KW-0501">Molybdenum cofactor biosynthesis</keyword>
<dbReference type="InterPro" id="IPR000385">
    <property type="entry name" value="MoaA_NifB_PqqE_Fe-S-bd_CS"/>
</dbReference>
<name>C7M1B9_ACIFD</name>
<dbReference type="UniPathway" id="UPA00344"/>
<organism evidence="14 15">
    <name type="scientific">Acidimicrobium ferrooxidans (strain DSM 10331 / JCM 15462 / NBRC 103882 / ICP)</name>
    <dbReference type="NCBI Taxonomy" id="525909"/>
    <lineage>
        <taxon>Bacteria</taxon>
        <taxon>Bacillati</taxon>
        <taxon>Actinomycetota</taxon>
        <taxon>Acidimicrobiia</taxon>
        <taxon>Acidimicrobiales</taxon>
        <taxon>Acidimicrobiaceae</taxon>
        <taxon>Acidimicrobium</taxon>
    </lineage>
</organism>
<evidence type="ECO:0000256" key="5">
    <source>
        <dbReference type="ARBA" id="ARBA00022741"/>
    </source>
</evidence>
<feature type="binding site" evidence="12">
    <location>
        <position position="262"/>
    </location>
    <ligand>
        <name>[4Fe-4S] cluster</name>
        <dbReference type="ChEBI" id="CHEBI:49883"/>
        <label>2</label>
        <note>4Fe-4S-substrate</note>
    </ligand>
</feature>
<feature type="binding site" evidence="12">
    <location>
        <position position="74"/>
    </location>
    <ligand>
        <name>S-adenosyl-L-methionine</name>
        <dbReference type="ChEBI" id="CHEBI:59789"/>
    </ligand>
</feature>
<evidence type="ECO:0000259" key="13">
    <source>
        <dbReference type="PROSITE" id="PS51918"/>
    </source>
</evidence>
<feature type="binding site" evidence="12">
    <location>
        <position position="70"/>
    </location>
    <ligand>
        <name>GTP</name>
        <dbReference type="ChEBI" id="CHEBI:37565"/>
    </ligand>
</feature>
<dbReference type="InterPro" id="IPR013785">
    <property type="entry name" value="Aldolase_TIM"/>
</dbReference>
<feature type="binding site" evidence="12">
    <location>
        <position position="32"/>
    </location>
    <ligand>
        <name>S-adenosyl-L-methionine</name>
        <dbReference type="ChEBI" id="CHEBI:59789"/>
    </ligand>
</feature>
<accession>C7M1B9</accession>
<dbReference type="Gene3D" id="3.20.20.70">
    <property type="entry name" value="Aldolase class I"/>
    <property type="match status" value="1"/>
</dbReference>
<evidence type="ECO:0000256" key="11">
    <source>
        <dbReference type="ARBA" id="ARBA00048697"/>
    </source>
</evidence>
<dbReference type="InterPro" id="IPR040064">
    <property type="entry name" value="MoaA-like"/>
</dbReference>
<comment type="function">
    <text evidence="12">Catalyzes the cyclization of GTP to (8S)-3',8-cyclo-7,8-dihydroguanosine 5'-triphosphate.</text>
</comment>
<dbReference type="GO" id="GO:0061799">
    <property type="term" value="F:cyclic pyranopterin monophosphate synthase activity"/>
    <property type="evidence" value="ECO:0007669"/>
    <property type="project" value="TreeGrafter"/>
</dbReference>
<dbReference type="RefSeq" id="WP_015799244.1">
    <property type="nucleotide sequence ID" value="NC_013124.1"/>
</dbReference>
<keyword evidence="6 12" id="KW-0408">Iron</keyword>
<gene>
    <name evidence="12" type="primary">moaA</name>
    <name evidence="14" type="ordered locus">Afer_1853</name>
</gene>
<keyword evidence="3 12" id="KW-0949">S-adenosyl-L-methionine</keyword>
<proteinExistence type="inferred from homology"/>
<evidence type="ECO:0000256" key="6">
    <source>
        <dbReference type="ARBA" id="ARBA00023004"/>
    </source>
</evidence>
<evidence type="ECO:0000256" key="12">
    <source>
        <dbReference type="HAMAP-Rule" id="MF_01225"/>
    </source>
</evidence>
<feature type="binding site" evidence="12">
    <location>
        <begin position="267"/>
        <end position="269"/>
    </location>
    <ligand>
        <name>GTP</name>
        <dbReference type="ChEBI" id="CHEBI:37565"/>
    </ligand>
</feature>
<feature type="binding site" evidence="12">
    <location>
        <position position="200"/>
    </location>
    <ligand>
        <name>S-adenosyl-L-methionine</name>
        <dbReference type="ChEBI" id="CHEBI:59789"/>
    </ligand>
</feature>
<feature type="binding site" evidence="12">
    <location>
        <position position="105"/>
    </location>
    <ligand>
        <name>GTP</name>
        <dbReference type="ChEBI" id="CHEBI:37565"/>
    </ligand>
</feature>
<evidence type="ECO:0000256" key="3">
    <source>
        <dbReference type="ARBA" id="ARBA00022691"/>
    </source>
</evidence>
<keyword evidence="10 12" id="KW-0456">Lyase</keyword>
<dbReference type="PANTHER" id="PTHR22960:SF0">
    <property type="entry name" value="MOLYBDENUM COFACTOR BIOSYNTHESIS PROTEIN 1"/>
    <property type="match status" value="1"/>
</dbReference>
<dbReference type="GO" id="GO:0061798">
    <property type="term" value="F:GTP 3',8'-cyclase activity"/>
    <property type="evidence" value="ECO:0007669"/>
    <property type="project" value="UniProtKB-UniRule"/>
</dbReference>
<dbReference type="AlphaFoldDB" id="C7M1B9"/>
<dbReference type="InterPro" id="IPR050105">
    <property type="entry name" value="MoCo_biosynth_MoaA/MoaC"/>
</dbReference>
<evidence type="ECO:0000256" key="1">
    <source>
        <dbReference type="ARBA" id="ARBA00012167"/>
    </source>
</evidence>
<evidence type="ECO:0000256" key="7">
    <source>
        <dbReference type="ARBA" id="ARBA00023014"/>
    </source>
</evidence>
<dbReference type="PROSITE" id="PS01305">
    <property type="entry name" value="MOAA_NIFB_PQQE"/>
    <property type="match status" value="1"/>
</dbReference>
<comment type="catalytic activity">
    <reaction evidence="11 12">
        <text>GTP + AH2 + S-adenosyl-L-methionine = (8S)-3',8-cyclo-7,8-dihydroguanosine 5'-triphosphate + 5'-deoxyadenosine + L-methionine + A + H(+)</text>
        <dbReference type="Rhea" id="RHEA:49576"/>
        <dbReference type="ChEBI" id="CHEBI:13193"/>
        <dbReference type="ChEBI" id="CHEBI:15378"/>
        <dbReference type="ChEBI" id="CHEBI:17319"/>
        <dbReference type="ChEBI" id="CHEBI:17499"/>
        <dbReference type="ChEBI" id="CHEBI:37565"/>
        <dbReference type="ChEBI" id="CHEBI:57844"/>
        <dbReference type="ChEBI" id="CHEBI:59789"/>
        <dbReference type="ChEBI" id="CHEBI:131766"/>
        <dbReference type="EC" id="4.1.99.22"/>
    </reaction>
</comment>
<dbReference type="InterPro" id="IPR013483">
    <property type="entry name" value="MoaA"/>
</dbReference>
<evidence type="ECO:0000256" key="2">
    <source>
        <dbReference type="ARBA" id="ARBA00022485"/>
    </source>
</evidence>
<keyword evidence="5 12" id="KW-0547">Nucleotide-binding</keyword>